<protein>
    <submittedName>
        <fullName evidence="1">Uncharacterized protein</fullName>
    </submittedName>
</protein>
<accession>A0A8S5V6R2</accession>
<evidence type="ECO:0000313" key="1">
    <source>
        <dbReference type="EMBL" id="DAG02381.1"/>
    </source>
</evidence>
<dbReference type="EMBL" id="BK016209">
    <property type="protein sequence ID" value="DAG02381.1"/>
    <property type="molecule type" value="Genomic_DNA"/>
</dbReference>
<name>A0A8S5V6R2_9CAUD</name>
<proteinExistence type="predicted"/>
<sequence length="112" mass="12689">MNRKETLIWSIIDNVIIACDIPRADGTHSISREDIVGKSREENVVMARALVVEQMVHAGFTITSIAYILNRTVQATRHLFKMSTEFYQTSKAFRLATSEATLMNKDVDPIFV</sequence>
<organism evidence="1">
    <name type="scientific">CrAss-like virus sp. ctXt06</name>
    <dbReference type="NCBI Taxonomy" id="2825837"/>
    <lineage>
        <taxon>Viruses</taxon>
        <taxon>Duplodnaviria</taxon>
        <taxon>Heunggongvirae</taxon>
        <taxon>Uroviricota</taxon>
        <taxon>Caudoviricetes</taxon>
        <taxon>Crassvirales</taxon>
    </lineage>
</organism>
<reference evidence="1" key="1">
    <citation type="journal article" date="2021" name="Proc. Natl. Acad. Sci. U.S.A.">
        <title>A Catalog of Tens of Thousands of Viruses from Human Metagenomes Reveals Hidden Associations with Chronic Diseases.</title>
        <authorList>
            <person name="Tisza M.J."/>
            <person name="Buck C.B."/>
        </authorList>
    </citation>
    <scope>NUCLEOTIDE SEQUENCE</scope>
    <source>
        <strain evidence="1">CtXt06</strain>
    </source>
</reference>